<feature type="compositionally biased region" description="Low complexity" evidence="1">
    <location>
        <begin position="181"/>
        <end position="198"/>
    </location>
</feature>
<accession>A0ABT9H7A6</accession>
<keyword evidence="3" id="KW-1185">Reference proteome</keyword>
<feature type="compositionally biased region" description="Polar residues" evidence="1">
    <location>
        <begin position="209"/>
        <end position="219"/>
    </location>
</feature>
<evidence type="ECO:0000256" key="1">
    <source>
        <dbReference type="SAM" id="MobiDB-lite"/>
    </source>
</evidence>
<sequence>MTIPMVGVDGVRQTVNADLSTAQTVWNLRSALNVAALNCMTAEHGALLPNYTAFLDRYASKLSSTNRALIAEFRAEYGPGFRDVQDSYMTRVYNYFALPPAQENFCDVALAVSSEALAPEVTDLELFAAQALPRIEREFETFFSAYEQYRTDLAAWDARYGPSRSEVRTTFYGNPDGITTGAASMGSSSADRSSAGGSPAQGELMIDLSGTTGQESTAIEATPVPASDAQPQPAPLPRQGPIILPEETLQSPGSNYATERNGEIAGSE</sequence>
<dbReference type="EMBL" id="JAVAIL010000001">
    <property type="protein sequence ID" value="MDP4538914.1"/>
    <property type="molecule type" value="Genomic_DNA"/>
</dbReference>
<comment type="caution">
    <text evidence="2">The sequence shown here is derived from an EMBL/GenBank/DDBJ whole genome shotgun (WGS) entry which is preliminary data.</text>
</comment>
<feature type="compositionally biased region" description="Polar residues" evidence="1">
    <location>
        <begin position="248"/>
        <end position="258"/>
    </location>
</feature>
<dbReference type="RefSeq" id="WP_305929182.1">
    <property type="nucleotide sequence ID" value="NZ_JAVAIL010000001.1"/>
</dbReference>
<dbReference type="Proteomes" id="UP001235664">
    <property type="component" value="Unassembled WGS sequence"/>
</dbReference>
<reference evidence="2 3" key="1">
    <citation type="submission" date="2023-08" db="EMBL/GenBank/DDBJ databases">
        <title>genomic of DY56.</title>
        <authorList>
            <person name="Wang Y."/>
        </authorList>
    </citation>
    <scope>NUCLEOTIDE SEQUENCE [LARGE SCALE GENOMIC DNA]</scope>
    <source>
        <strain evidence="2 3">DY56-A-20</strain>
    </source>
</reference>
<organism evidence="2 3">
    <name type="scientific">Qipengyuania benthica</name>
    <dbReference type="NCBI Taxonomy" id="3067651"/>
    <lineage>
        <taxon>Bacteria</taxon>
        <taxon>Pseudomonadati</taxon>
        <taxon>Pseudomonadota</taxon>
        <taxon>Alphaproteobacteria</taxon>
        <taxon>Sphingomonadales</taxon>
        <taxon>Erythrobacteraceae</taxon>
        <taxon>Qipengyuania</taxon>
    </lineage>
</organism>
<name>A0ABT9H7A6_9SPHN</name>
<evidence type="ECO:0000313" key="2">
    <source>
        <dbReference type="EMBL" id="MDP4538914.1"/>
    </source>
</evidence>
<evidence type="ECO:0000313" key="3">
    <source>
        <dbReference type="Proteomes" id="UP001235664"/>
    </source>
</evidence>
<gene>
    <name evidence="2" type="ORF">Q9K01_04655</name>
</gene>
<protein>
    <submittedName>
        <fullName evidence="2">Uncharacterized protein</fullName>
    </submittedName>
</protein>
<feature type="region of interest" description="Disordered" evidence="1">
    <location>
        <begin position="178"/>
        <end position="268"/>
    </location>
</feature>
<proteinExistence type="predicted"/>